<dbReference type="EMBL" id="WNYA01000011">
    <property type="protein sequence ID" value="KAG8551874.1"/>
    <property type="molecule type" value="Genomic_DNA"/>
</dbReference>
<comment type="caution">
    <text evidence="1">The sequence shown here is derived from an EMBL/GenBank/DDBJ whole genome shotgun (WGS) entry which is preliminary data.</text>
</comment>
<dbReference type="Proteomes" id="UP000824782">
    <property type="component" value="Unassembled WGS sequence"/>
</dbReference>
<sequence length="234" mass="25623">MSTSTRTGSQVSQLPQVYNEEWTWMSDICQVLSNFEESTQMVSGDAAIISLTIPLLGLLKNSLVSMKSKLCALPRDGGKDSLVVAKAPLGLFLSAYRRSEGGEEEEEEEEMLARHKRGPLLVLHWPPTCSSGLKTFLDCHIQALNLFHFSGGPPTCSSGLKTFLDCHIQALNLFHFSGGPPTCSSGLKTFLDCHIQALSKLNCLHSSLHTLSPLLPPKVVHIAASIHRPFIKRD</sequence>
<name>A0AAV6ZRC2_ENGPU</name>
<protein>
    <submittedName>
        <fullName evidence="1">Uncharacterized protein</fullName>
    </submittedName>
</protein>
<proteinExistence type="predicted"/>
<accession>A0AAV6ZRC2</accession>
<keyword evidence="2" id="KW-1185">Reference proteome</keyword>
<dbReference type="AlphaFoldDB" id="A0AAV6ZRC2"/>
<organism evidence="1 2">
    <name type="scientific">Engystomops pustulosus</name>
    <name type="common">Tungara frog</name>
    <name type="synonym">Physalaemus pustulosus</name>
    <dbReference type="NCBI Taxonomy" id="76066"/>
    <lineage>
        <taxon>Eukaryota</taxon>
        <taxon>Metazoa</taxon>
        <taxon>Chordata</taxon>
        <taxon>Craniata</taxon>
        <taxon>Vertebrata</taxon>
        <taxon>Euteleostomi</taxon>
        <taxon>Amphibia</taxon>
        <taxon>Batrachia</taxon>
        <taxon>Anura</taxon>
        <taxon>Neobatrachia</taxon>
        <taxon>Hyloidea</taxon>
        <taxon>Leptodactylidae</taxon>
        <taxon>Leiuperinae</taxon>
        <taxon>Engystomops</taxon>
    </lineage>
</organism>
<reference evidence="1" key="1">
    <citation type="thesis" date="2020" institute="ProQuest LLC" country="789 East Eisenhower Parkway, Ann Arbor, MI, USA">
        <title>Comparative Genomics and Chromosome Evolution.</title>
        <authorList>
            <person name="Mudd A.B."/>
        </authorList>
    </citation>
    <scope>NUCLEOTIDE SEQUENCE</scope>
    <source>
        <strain evidence="1">237g6f4</strain>
        <tissue evidence="1">Blood</tissue>
    </source>
</reference>
<gene>
    <name evidence="1" type="ORF">GDO81_004319</name>
</gene>
<evidence type="ECO:0000313" key="1">
    <source>
        <dbReference type="EMBL" id="KAG8551874.1"/>
    </source>
</evidence>
<evidence type="ECO:0000313" key="2">
    <source>
        <dbReference type="Proteomes" id="UP000824782"/>
    </source>
</evidence>